<keyword evidence="2" id="KW-1185">Reference proteome</keyword>
<accession>A0ABR1LWR3</accession>
<gene>
    <name evidence="1" type="ORF">J3D65DRAFT_602246</name>
</gene>
<evidence type="ECO:0000313" key="2">
    <source>
        <dbReference type="Proteomes" id="UP001360953"/>
    </source>
</evidence>
<evidence type="ECO:0000313" key="1">
    <source>
        <dbReference type="EMBL" id="KAK7538217.1"/>
    </source>
</evidence>
<dbReference type="EMBL" id="JBBPEH010000005">
    <property type="protein sequence ID" value="KAK7538217.1"/>
    <property type="molecule type" value="Genomic_DNA"/>
</dbReference>
<organism evidence="1 2">
    <name type="scientific">Phyllosticta citribraziliensis</name>
    <dbReference type="NCBI Taxonomy" id="989973"/>
    <lineage>
        <taxon>Eukaryota</taxon>
        <taxon>Fungi</taxon>
        <taxon>Dikarya</taxon>
        <taxon>Ascomycota</taxon>
        <taxon>Pezizomycotina</taxon>
        <taxon>Dothideomycetes</taxon>
        <taxon>Dothideomycetes incertae sedis</taxon>
        <taxon>Botryosphaeriales</taxon>
        <taxon>Phyllostictaceae</taxon>
        <taxon>Phyllosticta</taxon>
    </lineage>
</organism>
<dbReference type="Proteomes" id="UP001360953">
    <property type="component" value="Unassembled WGS sequence"/>
</dbReference>
<comment type="caution">
    <text evidence="1">The sequence shown here is derived from an EMBL/GenBank/DDBJ whole genome shotgun (WGS) entry which is preliminary data.</text>
</comment>
<sequence>MEHAMGEQKWKVFVWSIRLSSIARVIDPEAESQLDFNLRVRNGGLLSSNKTVPKIETTTEIQAELEAALQLLYVVAPNVAVWFRGADFNNPWKLDADHPADKLLADEPLIGNNYMMQAWKAVTHNFRFAGKFGVLVNHQHTNQNPASSLVANPDTIGLWETSGTSRALFWQEFFDSCFGPVNVTLPSNPTVVSVQSYVTGGEYLPPFLTIDAFRGRVPLQQLFPHEIYPIVMRTMDDNQLIKTYVKWVGGVYTMTLDERPRLVTIFDWANGSGDLGASISGHWNMALPTKWKRNEFARFCAAHGARPLLMVFRRV</sequence>
<protein>
    <submittedName>
        <fullName evidence="1">Uncharacterized protein</fullName>
    </submittedName>
</protein>
<dbReference type="GeneID" id="92031014"/>
<dbReference type="RefSeq" id="XP_066655904.1">
    <property type="nucleotide sequence ID" value="XM_066798108.1"/>
</dbReference>
<proteinExistence type="predicted"/>
<reference evidence="1 2" key="1">
    <citation type="submission" date="2024-04" db="EMBL/GenBank/DDBJ databases">
        <title>Phyllosticta paracitricarpa is synonymous to the EU quarantine fungus P. citricarpa based on phylogenomic analyses.</title>
        <authorList>
            <consortium name="Lawrence Berkeley National Laboratory"/>
            <person name="Van ingen-buijs V.A."/>
            <person name="Van westerhoven A.C."/>
            <person name="Haridas S."/>
            <person name="Skiadas P."/>
            <person name="Martin F."/>
            <person name="Groenewald J.Z."/>
            <person name="Crous P.W."/>
            <person name="Seidl M.F."/>
        </authorList>
    </citation>
    <scope>NUCLEOTIDE SEQUENCE [LARGE SCALE GENOMIC DNA]</scope>
    <source>
        <strain evidence="1 2">CPC 17464</strain>
    </source>
</reference>
<name>A0ABR1LWR3_9PEZI</name>